<evidence type="ECO:0000259" key="2">
    <source>
        <dbReference type="SMART" id="SM00065"/>
    </source>
</evidence>
<evidence type="ECO:0000313" key="3">
    <source>
        <dbReference type="EMBL" id="GHO49984.1"/>
    </source>
</evidence>
<dbReference type="InterPro" id="IPR003018">
    <property type="entry name" value="GAF"/>
</dbReference>
<dbReference type="SMART" id="SM00065">
    <property type="entry name" value="GAF"/>
    <property type="match status" value="1"/>
</dbReference>
<dbReference type="Pfam" id="PF13185">
    <property type="entry name" value="GAF_2"/>
    <property type="match status" value="1"/>
</dbReference>
<sequence>MSSKANSHLQTESSESPEKSLERLRQENSRLEKLLDIRAQENALLNEVISTIGSTLRLEEVLRRLLEAINRATSCDMGSIYLYDKEKDLLVLASATGPFEAYVGQIHMTLGEGITGWAALHRKPIFLKEAALADPRFHYIPESREENFQSIFSVPIIGKDGSLTGVITLQAVAPHEFSKQQRSFISNIAALVTGPLRTRSSMRTLNASLISSPRSRC</sequence>
<protein>
    <recommendedName>
        <fullName evidence="2">GAF domain-containing protein</fullName>
    </recommendedName>
</protein>
<reference evidence="3" key="1">
    <citation type="submission" date="2020-10" db="EMBL/GenBank/DDBJ databases">
        <title>Taxonomic study of unclassified bacteria belonging to the class Ktedonobacteria.</title>
        <authorList>
            <person name="Yabe S."/>
            <person name="Wang C.M."/>
            <person name="Zheng Y."/>
            <person name="Sakai Y."/>
            <person name="Cavaletti L."/>
            <person name="Monciardini P."/>
            <person name="Donadio S."/>
        </authorList>
    </citation>
    <scope>NUCLEOTIDE SEQUENCE</scope>
    <source>
        <strain evidence="3">SOSP1-1</strain>
    </source>
</reference>
<dbReference type="SUPFAM" id="SSF55781">
    <property type="entry name" value="GAF domain-like"/>
    <property type="match status" value="1"/>
</dbReference>
<gene>
    <name evidence="3" type="ORF">KSX_81470</name>
</gene>
<dbReference type="Proteomes" id="UP000612362">
    <property type="component" value="Unassembled WGS sequence"/>
</dbReference>
<feature type="compositionally biased region" description="Polar residues" evidence="1">
    <location>
        <begin position="1"/>
        <end position="14"/>
    </location>
</feature>
<feature type="region of interest" description="Disordered" evidence="1">
    <location>
        <begin position="1"/>
        <end position="24"/>
    </location>
</feature>
<comment type="caution">
    <text evidence="3">The sequence shown here is derived from an EMBL/GenBank/DDBJ whole genome shotgun (WGS) entry which is preliminary data.</text>
</comment>
<evidence type="ECO:0000313" key="4">
    <source>
        <dbReference type="Proteomes" id="UP000612362"/>
    </source>
</evidence>
<feature type="domain" description="GAF" evidence="2">
    <location>
        <begin position="57"/>
        <end position="206"/>
    </location>
</feature>
<evidence type="ECO:0000256" key="1">
    <source>
        <dbReference type="SAM" id="MobiDB-lite"/>
    </source>
</evidence>
<dbReference type="Gene3D" id="3.30.450.40">
    <property type="match status" value="1"/>
</dbReference>
<accession>A0A8J3IDC1</accession>
<dbReference type="EMBL" id="BNJF01000007">
    <property type="protein sequence ID" value="GHO49984.1"/>
    <property type="molecule type" value="Genomic_DNA"/>
</dbReference>
<dbReference type="RefSeq" id="WP_220199053.1">
    <property type="nucleotide sequence ID" value="NZ_BNJF01000007.1"/>
</dbReference>
<keyword evidence="4" id="KW-1185">Reference proteome</keyword>
<organism evidence="3 4">
    <name type="scientific">Ktedonospora formicarum</name>
    <dbReference type="NCBI Taxonomy" id="2778364"/>
    <lineage>
        <taxon>Bacteria</taxon>
        <taxon>Bacillati</taxon>
        <taxon>Chloroflexota</taxon>
        <taxon>Ktedonobacteria</taxon>
        <taxon>Ktedonobacterales</taxon>
        <taxon>Ktedonobacteraceae</taxon>
        <taxon>Ktedonospora</taxon>
    </lineage>
</organism>
<proteinExistence type="predicted"/>
<name>A0A8J3IDC1_9CHLR</name>
<dbReference type="AlphaFoldDB" id="A0A8J3IDC1"/>
<dbReference type="InterPro" id="IPR029016">
    <property type="entry name" value="GAF-like_dom_sf"/>
</dbReference>